<dbReference type="EMBL" id="SKFG01000043">
    <property type="protein sequence ID" value="TCZ70977.1"/>
    <property type="molecule type" value="Genomic_DNA"/>
</dbReference>
<evidence type="ECO:0000313" key="1">
    <source>
        <dbReference type="EMBL" id="TCZ70977.1"/>
    </source>
</evidence>
<reference evidence="1 2" key="1">
    <citation type="submission" date="2019-03" db="EMBL/GenBank/DDBJ databases">
        <authorList>
            <person name="Kim M.K.M."/>
        </authorList>
    </citation>
    <scope>NUCLEOTIDE SEQUENCE [LARGE SCALE GENOMIC DNA]</scope>
    <source>
        <strain evidence="1 2">18JY21-1</strain>
    </source>
</reference>
<evidence type="ECO:0000313" key="2">
    <source>
        <dbReference type="Proteomes" id="UP000295418"/>
    </source>
</evidence>
<dbReference type="Proteomes" id="UP000295418">
    <property type="component" value="Unassembled WGS sequence"/>
</dbReference>
<comment type="caution">
    <text evidence="1">The sequence shown here is derived from an EMBL/GenBank/DDBJ whole genome shotgun (WGS) entry which is preliminary data.</text>
</comment>
<protein>
    <submittedName>
        <fullName evidence="1">Uncharacterized protein</fullName>
    </submittedName>
</protein>
<organism evidence="1 2">
    <name type="scientific">Paenibacillus albiflavus</name>
    <dbReference type="NCBI Taxonomy" id="2545760"/>
    <lineage>
        <taxon>Bacteria</taxon>
        <taxon>Bacillati</taxon>
        <taxon>Bacillota</taxon>
        <taxon>Bacilli</taxon>
        <taxon>Bacillales</taxon>
        <taxon>Paenibacillaceae</taxon>
        <taxon>Paenibacillus</taxon>
    </lineage>
</organism>
<name>A0A4R4DYR4_9BACL</name>
<dbReference type="OrthoDB" id="2475162at2"/>
<dbReference type="AlphaFoldDB" id="A0A4R4DYR4"/>
<gene>
    <name evidence="1" type="ORF">E0485_23095</name>
</gene>
<dbReference type="RefSeq" id="WP_132420413.1">
    <property type="nucleotide sequence ID" value="NZ_SKFG01000043.1"/>
</dbReference>
<sequence length="127" mass="15040">MARMKVYYEFGHKAMHPITMVVSFKIGELNWHKDAIYLPLIAPFQSHMLNEMNLSMAITVLLEDLTIHPTKTNYIGLYLPRIQARYEQLIDIHFIEHFIIRLADVEEVMQADVRRYFPADRSMNRDS</sequence>
<proteinExistence type="predicted"/>
<accession>A0A4R4DYR4</accession>
<keyword evidence="2" id="KW-1185">Reference proteome</keyword>